<protein>
    <recommendedName>
        <fullName evidence="2">DUF3108 domain-containing protein</fullName>
    </recommendedName>
</protein>
<dbReference type="EMBL" id="QJSX01000014">
    <property type="protein sequence ID" value="PYE51891.1"/>
    <property type="molecule type" value="Genomic_DNA"/>
</dbReference>
<feature type="domain" description="DUF3108" evidence="2">
    <location>
        <begin position="136"/>
        <end position="197"/>
    </location>
</feature>
<keyword evidence="1" id="KW-0732">Signal</keyword>
<dbReference type="Pfam" id="PF21347">
    <property type="entry name" value="DUF3108_like"/>
    <property type="match status" value="1"/>
</dbReference>
<keyword evidence="4" id="KW-1185">Reference proteome</keyword>
<feature type="signal peptide" evidence="1">
    <location>
        <begin position="1"/>
        <end position="19"/>
    </location>
</feature>
<dbReference type="AlphaFoldDB" id="A0A318S7Y9"/>
<dbReference type="RefSeq" id="WP_110887917.1">
    <property type="nucleotide sequence ID" value="NZ_QJSX01000014.1"/>
</dbReference>
<dbReference type="Proteomes" id="UP000248326">
    <property type="component" value="Unassembled WGS sequence"/>
</dbReference>
<gene>
    <name evidence="3" type="ORF">DES52_11492</name>
</gene>
<feature type="chain" id="PRO_5016411086" description="DUF3108 domain-containing protein" evidence="1">
    <location>
        <begin position="20"/>
        <end position="210"/>
    </location>
</feature>
<dbReference type="OrthoDB" id="73832at2"/>
<dbReference type="InterPro" id="IPR049279">
    <property type="entry name" value="DUF3108-like"/>
</dbReference>
<sequence length="210" mass="22575">MRRVLVPILALLAVGLASASECDNPFSPVEASWQWTYRTTSGDAYTVVRVPTGPKGFSETSTSPNAPGTRTYACSAGEQSPKTANIVIPGFDVTVLAARGTAIAAPSKWAVGESWSYTMDLEATLQGLLPLKGAGQMTVTFRVVAQQRTEVPAGTFEAFKVEVTRDLSGRAGFIPFRRIVKQTSYYAPGVGMIREETERGVAELSKLHKN</sequence>
<organism evidence="3 4">
    <name type="scientific">Deinococcus yavapaiensis KR-236</name>
    <dbReference type="NCBI Taxonomy" id="694435"/>
    <lineage>
        <taxon>Bacteria</taxon>
        <taxon>Thermotogati</taxon>
        <taxon>Deinococcota</taxon>
        <taxon>Deinococci</taxon>
        <taxon>Deinococcales</taxon>
        <taxon>Deinococcaceae</taxon>
        <taxon>Deinococcus</taxon>
    </lineage>
</organism>
<accession>A0A318S7Y9</accession>
<evidence type="ECO:0000313" key="4">
    <source>
        <dbReference type="Proteomes" id="UP000248326"/>
    </source>
</evidence>
<comment type="caution">
    <text evidence="3">The sequence shown here is derived from an EMBL/GenBank/DDBJ whole genome shotgun (WGS) entry which is preliminary data.</text>
</comment>
<reference evidence="3 4" key="1">
    <citation type="submission" date="2018-06" db="EMBL/GenBank/DDBJ databases">
        <title>Genomic Encyclopedia of Type Strains, Phase IV (KMG-IV): sequencing the most valuable type-strain genomes for metagenomic binning, comparative biology and taxonomic classification.</title>
        <authorList>
            <person name="Goeker M."/>
        </authorList>
    </citation>
    <scope>NUCLEOTIDE SEQUENCE [LARGE SCALE GENOMIC DNA]</scope>
    <source>
        <strain evidence="3 4">DSM 18048</strain>
    </source>
</reference>
<proteinExistence type="predicted"/>
<name>A0A318S7Y9_9DEIO</name>
<evidence type="ECO:0000256" key="1">
    <source>
        <dbReference type="SAM" id="SignalP"/>
    </source>
</evidence>
<evidence type="ECO:0000313" key="3">
    <source>
        <dbReference type="EMBL" id="PYE51891.1"/>
    </source>
</evidence>
<dbReference type="Gene3D" id="2.40.360.20">
    <property type="match status" value="1"/>
</dbReference>
<evidence type="ECO:0000259" key="2">
    <source>
        <dbReference type="Pfam" id="PF21347"/>
    </source>
</evidence>